<dbReference type="RefSeq" id="XP_022642040.1">
    <property type="nucleotide sequence ID" value="XM_022786319.1"/>
</dbReference>
<reference evidence="2" key="2">
    <citation type="submission" date="2025-08" db="UniProtKB">
        <authorList>
            <consortium name="RefSeq"/>
        </authorList>
    </citation>
    <scope>IDENTIFICATION</scope>
    <source>
        <tissue evidence="2">Leaf</tissue>
    </source>
</reference>
<sequence>MVRKKKGFGTVKIRGRDFAQQGCFSRCDGGGKGFERKQMSNMLTFWFVLHGVPLVRVLGFLPCRFHRGVVFRGEIGGLSGSNSEICDRVFFKVLDNDGSHGGCARRKIQAAHGGKAIVEEMMELVILRFSFYAR</sequence>
<evidence type="ECO:0000313" key="2">
    <source>
        <dbReference type="RefSeq" id="XP_022642040.1"/>
    </source>
</evidence>
<protein>
    <submittedName>
        <fullName evidence="2">Uncharacterized protein LOC111242547</fullName>
    </submittedName>
</protein>
<organism evidence="1 2">
    <name type="scientific">Vigna radiata var. radiata</name>
    <name type="common">Mung bean</name>
    <name type="synonym">Phaseolus aureus</name>
    <dbReference type="NCBI Taxonomy" id="3916"/>
    <lineage>
        <taxon>Eukaryota</taxon>
        <taxon>Viridiplantae</taxon>
        <taxon>Streptophyta</taxon>
        <taxon>Embryophyta</taxon>
        <taxon>Tracheophyta</taxon>
        <taxon>Spermatophyta</taxon>
        <taxon>Magnoliopsida</taxon>
        <taxon>eudicotyledons</taxon>
        <taxon>Gunneridae</taxon>
        <taxon>Pentapetalae</taxon>
        <taxon>rosids</taxon>
        <taxon>fabids</taxon>
        <taxon>Fabales</taxon>
        <taxon>Fabaceae</taxon>
        <taxon>Papilionoideae</taxon>
        <taxon>50 kb inversion clade</taxon>
        <taxon>NPAAA clade</taxon>
        <taxon>indigoferoid/millettioid clade</taxon>
        <taxon>Phaseoleae</taxon>
        <taxon>Vigna</taxon>
    </lineage>
</organism>
<accession>A0A3Q0FD91</accession>
<gene>
    <name evidence="2" type="primary">LOC111242547</name>
</gene>
<dbReference type="AlphaFoldDB" id="A0A3Q0FD91"/>
<name>A0A3Q0FD91_VIGRR</name>
<evidence type="ECO:0000313" key="1">
    <source>
        <dbReference type="Proteomes" id="UP000087766"/>
    </source>
</evidence>
<reference evidence="1" key="1">
    <citation type="journal article" date="2014" name="Nat. Commun.">
        <title>Genome sequence of mungbean and insights into evolution within Vigna species.</title>
        <authorList>
            <person name="Kang Y.J."/>
            <person name="Kim S.K."/>
            <person name="Kim M.Y."/>
            <person name="Lestari P."/>
            <person name="Kim K.H."/>
            <person name="Ha B.K."/>
            <person name="Jun T.H."/>
            <person name="Hwang W.J."/>
            <person name="Lee T."/>
            <person name="Lee J."/>
            <person name="Shim S."/>
            <person name="Yoon M.Y."/>
            <person name="Jang Y.E."/>
            <person name="Han K.S."/>
            <person name="Taeprayoon P."/>
            <person name="Yoon N."/>
            <person name="Somta P."/>
            <person name="Tanya P."/>
            <person name="Kim K.S."/>
            <person name="Gwag J.G."/>
            <person name="Moon J.K."/>
            <person name="Lee Y.H."/>
            <person name="Park B.S."/>
            <person name="Bombarely A."/>
            <person name="Doyle J.J."/>
            <person name="Jackson S.A."/>
            <person name="Schafleitner R."/>
            <person name="Srinives P."/>
            <person name="Varshney R.K."/>
            <person name="Lee S.H."/>
        </authorList>
    </citation>
    <scope>NUCLEOTIDE SEQUENCE [LARGE SCALE GENOMIC DNA]</scope>
    <source>
        <strain evidence="1">cv. VC1973A</strain>
    </source>
</reference>
<keyword evidence="1" id="KW-1185">Reference proteome</keyword>
<dbReference type="Proteomes" id="UP000087766">
    <property type="component" value="Chromosome 9"/>
</dbReference>
<proteinExistence type="predicted"/>
<dbReference type="KEGG" id="vra:111242547"/>
<dbReference type="GeneID" id="111242547"/>